<accession>A0AAX1N3U3</accession>
<keyword evidence="2" id="KW-1185">Reference proteome</keyword>
<name>A0AAX1N3U3_9BACT</name>
<evidence type="ECO:0000313" key="2">
    <source>
        <dbReference type="Proteomes" id="UP000678679"/>
    </source>
</evidence>
<dbReference type="Proteomes" id="UP000678679">
    <property type="component" value="Chromosome 1"/>
</dbReference>
<protein>
    <submittedName>
        <fullName evidence="1">Uncharacterized protein</fullName>
    </submittedName>
</protein>
<dbReference type="RefSeq" id="WP_169663106.1">
    <property type="nucleotide sequence ID" value="NZ_CP076132.1"/>
</dbReference>
<proteinExistence type="predicted"/>
<dbReference type="EMBL" id="CP076132">
    <property type="protein sequence ID" value="QWG00498.1"/>
    <property type="molecule type" value="Genomic_DNA"/>
</dbReference>
<dbReference type="AlphaFoldDB" id="A0AAX1N3U3"/>
<sequence length="564" mass="67266">MNNSTPNPNQIREFPSPKTNLKSEQKVLEKIMQVQLMIKKHPEIEYKYNIMFGCVKKQLHAVLYNKTIDCTKYILFKQFFRNKNYDPFRSEKVTYYLNNKGEEIASTYDNIEFIGIKKVGKSRNQKVEFYHKILKESKYFEKLELEKLKGEPFYQEYSRYLNEEFAKNFVKKLDHIKYLGLINKKGEYYAEYLHKTLDEKISVPFNNLKKENYQLFTLQEARHKYKTLAEKLTQRNANLIFKGLHKKGTEFHAKFYHKILGRTKKIKCQLLKNESYHPFHDEECEYNNKILTENKVAKWPNVEIIKFTSENSDRLYVILKHIKLNNEKKVQFSTIRAKNYYPFLVEERRKENEKKVSKLLAKYIGITFNGFVRKNNKTVAKITHDLHGVKYSSISSILKGVNPFGIEDGQTTHTKVQAYYNADDYQEFYIKEITTNDDEKCLKIGISKDSKNRNFGKNVKRSNDLVIVSTNMRQAALYEQLILEILPPFSLQVELKNGNSELFEYDKIIAKKVTKYTSLEKLFEFFINEYGFEKKRYLSINKNGFYFDNKENRYLHEYEKNTFL</sequence>
<gene>
    <name evidence="1" type="ORF">KMW28_12630</name>
</gene>
<organism evidence="1 2">
    <name type="scientific">Flammeovirga yaeyamensis</name>
    <dbReference type="NCBI Taxonomy" id="367791"/>
    <lineage>
        <taxon>Bacteria</taxon>
        <taxon>Pseudomonadati</taxon>
        <taxon>Bacteroidota</taxon>
        <taxon>Cytophagia</taxon>
        <taxon>Cytophagales</taxon>
        <taxon>Flammeovirgaceae</taxon>
        <taxon>Flammeovirga</taxon>
    </lineage>
</organism>
<reference evidence="1 2" key="1">
    <citation type="submission" date="2021-05" db="EMBL/GenBank/DDBJ databases">
        <title>Comparative genomic studies on the polysaccharide-degrading batcterial strains of the Flammeovirga genus.</title>
        <authorList>
            <person name="Zewei F."/>
            <person name="Zheng Z."/>
            <person name="Yu L."/>
            <person name="Ruyue G."/>
            <person name="Yanhong M."/>
            <person name="Yuanyuan C."/>
            <person name="Jingyan G."/>
            <person name="Wenjun H."/>
        </authorList>
    </citation>
    <scope>NUCLEOTIDE SEQUENCE [LARGE SCALE GENOMIC DNA]</scope>
    <source>
        <strain evidence="1 2">NBRC:100898</strain>
    </source>
</reference>
<evidence type="ECO:0000313" key="1">
    <source>
        <dbReference type="EMBL" id="QWG00498.1"/>
    </source>
</evidence>
<dbReference type="KEGG" id="fya:KMW28_12630"/>